<dbReference type="EMBL" id="KZ451932">
    <property type="protein sequence ID" value="PKA61114.1"/>
    <property type="molecule type" value="Genomic_DNA"/>
</dbReference>
<accession>A0A2I0AZZ7</accession>
<dbReference type="PANTHER" id="PTHR34555:SF1">
    <property type="entry name" value="INTEGRAL MEMBRANE HEMOLYSIN-III-LIKE PROTEIN"/>
    <property type="match status" value="1"/>
</dbReference>
<evidence type="ECO:0000313" key="3">
    <source>
        <dbReference type="Proteomes" id="UP000236161"/>
    </source>
</evidence>
<dbReference type="AlphaFoldDB" id="A0A2I0AZZ7"/>
<evidence type="ECO:0000256" key="1">
    <source>
        <dbReference type="SAM" id="MobiDB-lite"/>
    </source>
</evidence>
<dbReference type="OrthoDB" id="1925139at2759"/>
<organism evidence="2 3">
    <name type="scientific">Apostasia shenzhenica</name>
    <dbReference type="NCBI Taxonomy" id="1088818"/>
    <lineage>
        <taxon>Eukaryota</taxon>
        <taxon>Viridiplantae</taxon>
        <taxon>Streptophyta</taxon>
        <taxon>Embryophyta</taxon>
        <taxon>Tracheophyta</taxon>
        <taxon>Spermatophyta</taxon>
        <taxon>Magnoliopsida</taxon>
        <taxon>Liliopsida</taxon>
        <taxon>Asparagales</taxon>
        <taxon>Orchidaceae</taxon>
        <taxon>Apostasioideae</taxon>
        <taxon>Apostasia</taxon>
    </lineage>
</organism>
<evidence type="ECO:0000313" key="2">
    <source>
        <dbReference type="EMBL" id="PKA61114.1"/>
    </source>
</evidence>
<protein>
    <submittedName>
        <fullName evidence="2">Uncharacterized protein</fullName>
    </submittedName>
</protein>
<proteinExistence type="predicted"/>
<gene>
    <name evidence="2" type="ORF">AXF42_Ash006010</name>
</gene>
<feature type="region of interest" description="Disordered" evidence="1">
    <location>
        <begin position="16"/>
        <end position="113"/>
    </location>
</feature>
<dbReference type="PANTHER" id="PTHR34555">
    <property type="entry name" value="INTEGRAL MEMBRANE HEMOLYSIN-III-LIKE PROTEIN"/>
    <property type="match status" value="1"/>
</dbReference>
<dbReference type="STRING" id="1088818.A0A2I0AZZ7"/>
<name>A0A2I0AZZ7_9ASPA</name>
<feature type="compositionally biased region" description="Low complexity" evidence="1">
    <location>
        <begin position="101"/>
        <end position="113"/>
    </location>
</feature>
<keyword evidence="3" id="KW-1185">Reference proteome</keyword>
<dbReference type="Proteomes" id="UP000236161">
    <property type="component" value="Unassembled WGS sequence"/>
</dbReference>
<reference evidence="2 3" key="1">
    <citation type="journal article" date="2017" name="Nature">
        <title>The Apostasia genome and the evolution of orchids.</title>
        <authorList>
            <person name="Zhang G.Q."/>
            <person name="Liu K.W."/>
            <person name="Li Z."/>
            <person name="Lohaus R."/>
            <person name="Hsiao Y.Y."/>
            <person name="Niu S.C."/>
            <person name="Wang J.Y."/>
            <person name="Lin Y.C."/>
            <person name="Xu Q."/>
            <person name="Chen L.J."/>
            <person name="Yoshida K."/>
            <person name="Fujiwara S."/>
            <person name="Wang Z.W."/>
            <person name="Zhang Y.Q."/>
            <person name="Mitsuda N."/>
            <person name="Wang M."/>
            <person name="Liu G.H."/>
            <person name="Pecoraro L."/>
            <person name="Huang H.X."/>
            <person name="Xiao X.J."/>
            <person name="Lin M."/>
            <person name="Wu X.Y."/>
            <person name="Wu W.L."/>
            <person name="Chen Y.Y."/>
            <person name="Chang S.B."/>
            <person name="Sakamoto S."/>
            <person name="Ohme-Takagi M."/>
            <person name="Yagi M."/>
            <person name="Zeng S.J."/>
            <person name="Shen C.Y."/>
            <person name="Yeh C.M."/>
            <person name="Luo Y.B."/>
            <person name="Tsai W.C."/>
            <person name="Van de Peer Y."/>
            <person name="Liu Z.J."/>
        </authorList>
    </citation>
    <scope>NUCLEOTIDE SEQUENCE [LARGE SCALE GENOMIC DNA]</scope>
    <source>
        <strain evidence="3">cv. Shenzhen</strain>
        <tissue evidence="2">Stem</tissue>
    </source>
</reference>
<sequence length="332" mass="37010">MVQQMIEKFEEYKFLNSQTAMPVGAKQSPVSAKKIALRDLPSETNNFAPKPSEGSPNKDKDLDPPNETNNIASKPLEESPHKDNGSITGFAGFSGSKRKQLSSPSTLSPTQQPGYSVYNGHLVYVRRKLEAESSKVCADNVDCSESVNDGFTEMKFPRDEHEKKSMASGDEICMCSPKNCIDSPKKLSISPIEGEEYWKERFVRLQMFLKNCDQSNQEEYVQRLRSLSASGRNMHAVELEKRAIQLLLEEGITSYNDSNLSLYQSPFDSHRLCCSRDQSNARSSQENSLVVAKNYCCTGFTVCSYGAVKVDFDPFPRVELSGIGGGYQNNTI</sequence>
<feature type="compositionally biased region" description="Basic and acidic residues" evidence="1">
    <location>
        <begin position="75"/>
        <end position="84"/>
    </location>
</feature>